<name>A0A9W6YBL3_9STRA</name>
<dbReference type="AlphaFoldDB" id="A0A9W6YBL3"/>
<evidence type="ECO:0000313" key="3">
    <source>
        <dbReference type="Proteomes" id="UP001165121"/>
    </source>
</evidence>
<proteinExistence type="predicted"/>
<dbReference type="EMBL" id="BSXT01004432">
    <property type="protein sequence ID" value="GMF57867.1"/>
    <property type="molecule type" value="Genomic_DNA"/>
</dbReference>
<dbReference type="Proteomes" id="UP001165121">
    <property type="component" value="Unassembled WGS sequence"/>
</dbReference>
<evidence type="ECO:0000313" key="2">
    <source>
        <dbReference type="EMBL" id="GMF57867.1"/>
    </source>
</evidence>
<sequence>MKLDERELDGIYDSAPTESTALIHSTEDVDEVVQLEQNQQSAAQALVGPKEENVEEDAKMPEAESDDSMKHGLATYRAMPGADFSENLIFRPEPERVRRPRDLVLALEDEYKVNDEEHPDNDDHFWPSSPNRPRIDEDGLLADADLAYAASVGVSDDMPTTYQQAMERSEGSESIKAMNSELKAHADNGSCTLVRRTSLARLIGCRWVFAKKQNENSLTAESCGTTPGWWRRISSGSSAWTSTRLIARHQHELDQGRVRDGGEGLRHGTVGHGHGIPEQCLEGTCLH</sequence>
<keyword evidence="3" id="KW-1185">Reference proteome</keyword>
<gene>
    <name evidence="2" type="ORF">Pfra01_002479700</name>
</gene>
<accession>A0A9W6YBL3</accession>
<protein>
    <submittedName>
        <fullName evidence="2">Unnamed protein product</fullName>
    </submittedName>
</protein>
<reference evidence="2" key="1">
    <citation type="submission" date="2023-04" db="EMBL/GenBank/DDBJ databases">
        <title>Phytophthora fragariaefolia NBRC 109709.</title>
        <authorList>
            <person name="Ichikawa N."/>
            <person name="Sato H."/>
            <person name="Tonouchi N."/>
        </authorList>
    </citation>
    <scope>NUCLEOTIDE SEQUENCE</scope>
    <source>
        <strain evidence="2">NBRC 109709</strain>
    </source>
</reference>
<evidence type="ECO:0000256" key="1">
    <source>
        <dbReference type="SAM" id="MobiDB-lite"/>
    </source>
</evidence>
<organism evidence="2 3">
    <name type="scientific">Phytophthora fragariaefolia</name>
    <dbReference type="NCBI Taxonomy" id="1490495"/>
    <lineage>
        <taxon>Eukaryota</taxon>
        <taxon>Sar</taxon>
        <taxon>Stramenopiles</taxon>
        <taxon>Oomycota</taxon>
        <taxon>Peronosporomycetes</taxon>
        <taxon>Peronosporales</taxon>
        <taxon>Peronosporaceae</taxon>
        <taxon>Phytophthora</taxon>
    </lineage>
</organism>
<feature type="compositionally biased region" description="Basic and acidic residues" evidence="1">
    <location>
        <begin position="49"/>
        <end position="68"/>
    </location>
</feature>
<comment type="caution">
    <text evidence="2">The sequence shown here is derived from an EMBL/GenBank/DDBJ whole genome shotgun (WGS) entry which is preliminary data.</text>
</comment>
<feature type="region of interest" description="Disordered" evidence="1">
    <location>
        <begin position="38"/>
        <end position="68"/>
    </location>
</feature>